<dbReference type="Pfam" id="PF01609">
    <property type="entry name" value="DDE_Tnp_1"/>
    <property type="match status" value="1"/>
</dbReference>
<dbReference type="NCBIfam" id="NF033559">
    <property type="entry name" value="transpos_IS1634"/>
    <property type="match status" value="1"/>
</dbReference>
<dbReference type="Proteomes" id="UP000268059">
    <property type="component" value="Chromosome"/>
</dbReference>
<evidence type="ECO:0000313" key="6">
    <source>
        <dbReference type="EMBL" id="BBH27571.1"/>
    </source>
</evidence>
<organism evidence="3 7">
    <name type="scientific">Intestinibaculum porci</name>
    <dbReference type="NCBI Taxonomy" id="2487118"/>
    <lineage>
        <taxon>Bacteria</taxon>
        <taxon>Bacillati</taxon>
        <taxon>Bacillota</taxon>
        <taxon>Erysipelotrichia</taxon>
        <taxon>Erysipelotrichales</taxon>
        <taxon>Erysipelotrichaceae</taxon>
        <taxon>Intestinibaculum</taxon>
    </lineage>
</organism>
<dbReference type="EMBL" id="AP019309">
    <property type="protein sequence ID" value="BBH27571.1"/>
    <property type="molecule type" value="Genomic_DNA"/>
</dbReference>
<dbReference type="OrthoDB" id="9767746at2"/>
<dbReference type="RefSeq" id="WP_125118715.1">
    <property type="nucleotide sequence ID" value="NZ_AP019309.1"/>
</dbReference>
<reference evidence="3 7" key="1">
    <citation type="submission" date="2018-11" db="EMBL/GenBank/DDBJ databases">
        <title>Novel Erysipelotrichaceae bacterium isolated from small intestine of a swine.</title>
        <authorList>
            <person name="Kim J.S."/>
            <person name="Choe H."/>
            <person name="Lee Y.R."/>
            <person name="Kim K.M."/>
            <person name="Park D.S."/>
        </authorList>
    </citation>
    <scope>NUCLEOTIDE SEQUENCE [LARGE SCALE GENOMIC DNA]</scope>
    <source>
        <strain evidence="3 7">SG0102</strain>
    </source>
</reference>
<feature type="transmembrane region" description="Helical" evidence="1">
    <location>
        <begin position="511"/>
        <end position="528"/>
    </location>
</feature>
<evidence type="ECO:0000313" key="4">
    <source>
        <dbReference type="EMBL" id="BBH25993.1"/>
    </source>
</evidence>
<dbReference type="EMBL" id="AP019309">
    <property type="protein sequence ID" value="BBH27319.1"/>
    <property type="molecule type" value="Genomic_DNA"/>
</dbReference>
<sequence>MAKRLKSTKSKNSESFYIIDDFYDPNTRKKSTFVVEKLGNIRTLMDKYHTDSRDEVMKQLKLYLDELRQKDSEDKADVKLILSQDDLIEKDKENLFNIGYMYIRNILCSLGIKDICNEISDQYKFQYNLASIINDLVSARVIYPSSKLSTYKSCSKFFDLSDYELADVYRSLKVLSEQRYFIEKMLYKNSSQLFKKNTAVLYYDCTNFYFEIEEEDDYRKYGKSKENRPNPIVQYGLFMDADGLPLADYVFQGNMNEQKSMRELEAIVERDFAVSKFVVCADAGLNGWENKVYNDMKKNGAYIVTQPIKKMSKVMKEWAISPEGWKLEGYAGTFNLNDLADKETIEIEGVKRKIKDLVFYKNRWEKRTKKSESSGGKYTLEENYIVTYSRKFASYQKHIREKKLERARKLLNNPGKLTKTNQRDPRYYISKASVTKNGEVANETVYMIDEEKIAEEEKYDGFYAVTTDLEDDDLSLIISANKQRWEIEENFEIMKSELKTRPMYVTKEHSINGHLLICFIALLVYRLLEKKYMNEKYTCAELFDTLRDLNLTYINGTNYIPSFKRTEIVDDLAEVFGFQPSRKIITQKYLKKFQRVVNSKKSTKLI</sequence>
<keyword evidence="7" id="KW-1185">Reference proteome</keyword>
<evidence type="ECO:0000313" key="7">
    <source>
        <dbReference type="Proteomes" id="UP000268059"/>
    </source>
</evidence>
<dbReference type="InterPro" id="IPR002559">
    <property type="entry name" value="Transposase_11"/>
</dbReference>
<dbReference type="AlphaFoldDB" id="A0A3G9J4W4"/>
<accession>A0A3G9J4W4</accession>
<evidence type="ECO:0000313" key="5">
    <source>
        <dbReference type="EMBL" id="BBH27319.1"/>
    </source>
</evidence>
<proteinExistence type="predicted"/>
<dbReference type="KEGG" id="ebm:SG0102_25050"/>
<dbReference type="GO" id="GO:0003677">
    <property type="term" value="F:DNA binding"/>
    <property type="evidence" value="ECO:0007669"/>
    <property type="project" value="InterPro"/>
</dbReference>
<dbReference type="PANTHER" id="PTHR34614">
    <property type="match status" value="1"/>
</dbReference>
<gene>
    <name evidence="3" type="primary">tnp_2</name>
    <name evidence="4" type="synonym">tnp_4</name>
    <name evidence="5" type="synonym">tnp_6</name>
    <name evidence="6" type="synonym">tnp_7</name>
    <name evidence="3" type="ORF">SG0102_07300</name>
    <name evidence="4" type="ORF">SG0102_09270</name>
    <name evidence="5" type="ORF">SG0102_22530</name>
    <name evidence="6" type="ORF">SG0102_25050</name>
</gene>
<dbReference type="EMBL" id="AP019309">
    <property type="protein sequence ID" value="BBH25796.1"/>
    <property type="molecule type" value="Genomic_DNA"/>
</dbReference>
<dbReference type="KEGG" id="ebm:SG0102_22530"/>
<evidence type="ECO:0000256" key="1">
    <source>
        <dbReference type="SAM" id="Phobius"/>
    </source>
</evidence>
<keyword evidence="1" id="KW-0812">Transmembrane</keyword>
<dbReference type="InterPro" id="IPR012337">
    <property type="entry name" value="RNaseH-like_sf"/>
</dbReference>
<dbReference type="KEGG" id="ebm:SG0102_07300"/>
<dbReference type="InParanoid" id="A0A3G9J4W4"/>
<feature type="domain" description="Transposase IS4-like" evidence="2">
    <location>
        <begin position="236"/>
        <end position="523"/>
    </location>
</feature>
<dbReference type="KEGG" id="ebm:SG0102_09270"/>
<evidence type="ECO:0000259" key="2">
    <source>
        <dbReference type="Pfam" id="PF01609"/>
    </source>
</evidence>
<name>A0A3G9J4W4_9FIRM</name>
<protein>
    <submittedName>
        <fullName evidence="3">IS4 family transposase</fullName>
    </submittedName>
</protein>
<dbReference type="GO" id="GO:0004803">
    <property type="term" value="F:transposase activity"/>
    <property type="evidence" value="ECO:0007669"/>
    <property type="project" value="InterPro"/>
</dbReference>
<keyword evidence="1" id="KW-1133">Transmembrane helix</keyword>
<dbReference type="SUPFAM" id="SSF53098">
    <property type="entry name" value="Ribonuclease H-like"/>
    <property type="match status" value="1"/>
</dbReference>
<dbReference type="GO" id="GO:0006313">
    <property type="term" value="P:DNA transposition"/>
    <property type="evidence" value="ECO:0007669"/>
    <property type="project" value="InterPro"/>
</dbReference>
<dbReference type="EMBL" id="AP019309">
    <property type="protein sequence ID" value="BBH25993.1"/>
    <property type="molecule type" value="Genomic_DNA"/>
</dbReference>
<keyword evidence="1" id="KW-0472">Membrane</keyword>
<dbReference type="InterPro" id="IPR047654">
    <property type="entry name" value="IS1634_transpos"/>
</dbReference>
<dbReference type="PANTHER" id="PTHR34614:SF2">
    <property type="entry name" value="TRANSPOSASE IS4-LIKE DOMAIN-CONTAINING PROTEIN"/>
    <property type="match status" value="1"/>
</dbReference>
<evidence type="ECO:0000313" key="3">
    <source>
        <dbReference type="EMBL" id="BBH25796.1"/>
    </source>
</evidence>